<feature type="compositionally biased region" description="Pro residues" evidence="1">
    <location>
        <begin position="85"/>
        <end position="111"/>
    </location>
</feature>
<sequence length="622" mass="66760">MLHRKSRDTKRLEGGLRGSIAKAVLSGALACVFSVPAALAQVPPAPPGPGPKPAGEGKTQADPAAPKPTGSVPRPFVRPNALIPAPQPAGPPPPPPAGKTPPAITPPPAPVQPFPIEVDVPTRTEPRMALAGFQGGIFLRDPSDDIRVYVRGRLHLDFHSFLGGGAADLPAAEGGALLAPRFFARRARIELAADLFRRWFALVGVDFGGQPITNPMGDAQPPTLPPGQAPLQAWTRFAPPQSVGPSAQLANVYIDYTLLRQFHVMLGQHQAPFSLENRTGNDQHPWMERVLPIRAFVQPNGKEIGMTIWGDINEAQTLSYELGLFVGDGPNRPQVDSYPDFIGRIVVRPFARGTPVGKEEAPSGLSKSFSRAHLGVSMQRGARDPAFVVYDYPAITTAQGFALWDPRYVDARGRLVRVLPSGAQNRIGGELRVPIDRYELRAEAYWVDNGTREAIDGLAFEHTARLGNVEGVGWYVHASAWPVGDAFVNGEPGFSRPPRLELSGATPKKSYDDRRGLEVMAIAAGVQARYDGAARDGDYDAATPGAPGRTSKISVVQLGLGATYWHTRFVRVSVNWLAYHTPGSGAGENLALVPGNLLRDAENPARSAAWMHELGARAAVNF</sequence>
<evidence type="ECO:0000256" key="2">
    <source>
        <dbReference type="SAM" id="SignalP"/>
    </source>
</evidence>
<accession>A0A4U1IZW0</accession>
<comment type="caution">
    <text evidence="3">The sequence shown here is derived from an EMBL/GenBank/DDBJ whole genome shotgun (WGS) entry which is preliminary data.</text>
</comment>
<name>A0A4U1IZW0_9BACT</name>
<keyword evidence="2" id="KW-0732">Signal</keyword>
<evidence type="ECO:0000313" key="3">
    <source>
        <dbReference type="EMBL" id="TKD00174.1"/>
    </source>
</evidence>
<feature type="compositionally biased region" description="Pro residues" evidence="1">
    <location>
        <begin position="43"/>
        <end position="52"/>
    </location>
</feature>
<dbReference type="EMBL" id="SSMQ01000049">
    <property type="protein sequence ID" value="TKD00174.1"/>
    <property type="molecule type" value="Genomic_DNA"/>
</dbReference>
<feature type="signal peptide" evidence="2">
    <location>
        <begin position="1"/>
        <end position="40"/>
    </location>
</feature>
<dbReference type="InterPro" id="IPR010870">
    <property type="entry name" value="Porin_O/P"/>
</dbReference>
<dbReference type="Proteomes" id="UP000309215">
    <property type="component" value="Unassembled WGS sequence"/>
</dbReference>
<organism evidence="3 4">
    <name type="scientific">Polyangium fumosum</name>
    <dbReference type="NCBI Taxonomy" id="889272"/>
    <lineage>
        <taxon>Bacteria</taxon>
        <taxon>Pseudomonadati</taxon>
        <taxon>Myxococcota</taxon>
        <taxon>Polyangia</taxon>
        <taxon>Polyangiales</taxon>
        <taxon>Polyangiaceae</taxon>
        <taxon>Polyangium</taxon>
    </lineage>
</organism>
<gene>
    <name evidence="3" type="ORF">E8A74_35200</name>
</gene>
<dbReference type="AlphaFoldDB" id="A0A4U1IZW0"/>
<feature type="chain" id="PRO_5020633656" description="Porin" evidence="2">
    <location>
        <begin position="41"/>
        <end position="622"/>
    </location>
</feature>
<proteinExistence type="predicted"/>
<evidence type="ECO:0000256" key="1">
    <source>
        <dbReference type="SAM" id="MobiDB-lite"/>
    </source>
</evidence>
<evidence type="ECO:0000313" key="4">
    <source>
        <dbReference type="Proteomes" id="UP000309215"/>
    </source>
</evidence>
<dbReference type="InterPro" id="IPR023614">
    <property type="entry name" value="Porin_dom_sf"/>
</dbReference>
<dbReference type="Pfam" id="PF07396">
    <property type="entry name" value="Porin_O_P"/>
    <property type="match status" value="1"/>
</dbReference>
<keyword evidence="4" id="KW-1185">Reference proteome</keyword>
<evidence type="ECO:0008006" key="5">
    <source>
        <dbReference type="Google" id="ProtNLM"/>
    </source>
</evidence>
<feature type="region of interest" description="Disordered" evidence="1">
    <location>
        <begin position="40"/>
        <end position="111"/>
    </location>
</feature>
<dbReference type="Gene3D" id="2.40.160.10">
    <property type="entry name" value="Porin"/>
    <property type="match status" value="1"/>
</dbReference>
<reference evidence="3 4" key="1">
    <citation type="submission" date="2019-04" db="EMBL/GenBank/DDBJ databases">
        <authorList>
            <person name="Li Y."/>
            <person name="Wang J."/>
        </authorList>
    </citation>
    <scope>NUCLEOTIDE SEQUENCE [LARGE SCALE GENOMIC DNA]</scope>
    <source>
        <strain evidence="3 4">DSM 14668</strain>
    </source>
</reference>
<protein>
    <recommendedName>
        <fullName evidence="5">Porin</fullName>
    </recommendedName>
</protein>
<dbReference type="OrthoDB" id="5486424at2"/>
<dbReference type="RefSeq" id="WP_136933467.1">
    <property type="nucleotide sequence ID" value="NZ_SSMQ01000049.1"/>
</dbReference>